<reference evidence="2 3" key="1">
    <citation type="submission" date="2023-02" db="EMBL/GenBank/DDBJ databases">
        <title>Genome sequence of Novosphingobium humi KACC 19094.</title>
        <authorList>
            <person name="Kim S."/>
            <person name="Heo J."/>
            <person name="Kwon S.-W."/>
        </authorList>
    </citation>
    <scope>NUCLEOTIDE SEQUENCE [LARGE SCALE GENOMIC DNA]</scope>
    <source>
        <strain evidence="2 3">KACC 19094</strain>
    </source>
</reference>
<feature type="transmembrane region" description="Helical" evidence="1">
    <location>
        <begin position="47"/>
        <end position="66"/>
    </location>
</feature>
<keyword evidence="1" id="KW-1133">Transmembrane helix</keyword>
<proteinExistence type="predicted"/>
<dbReference type="EMBL" id="CP117417">
    <property type="protein sequence ID" value="WCT76409.1"/>
    <property type="molecule type" value="Genomic_DNA"/>
</dbReference>
<evidence type="ECO:0000313" key="3">
    <source>
        <dbReference type="Proteomes" id="UP001218231"/>
    </source>
</evidence>
<keyword evidence="1" id="KW-0812">Transmembrane</keyword>
<dbReference type="Proteomes" id="UP001218231">
    <property type="component" value="Chromosome"/>
</dbReference>
<accession>A0ABY7TWB4</accession>
<evidence type="ECO:0000256" key="1">
    <source>
        <dbReference type="SAM" id="Phobius"/>
    </source>
</evidence>
<keyword evidence="1" id="KW-0472">Membrane</keyword>
<organism evidence="2 3">
    <name type="scientific">Novosphingobium humi</name>
    <dbReference type="NCBI Taxonomy" id="2282397"/>
    <lineage>
        <taxon>Bacteria</taxon>
        <taxon>Pseudomonadati</taxon>
        <taxon>Pseudomonadota</taxon>
        <taxon>Alphaproteobacteria</taxon>
        <taxon>Sphingomonadales</taxon>
        <taxon>Sphingomonadaceae</taxon>
        <taxon>Novosphingobium</taxon>
    </lineage>
</organism>
<dbReference type="RefSeq" id="WP_273616854.1">
    <property type="nucleotide sequence ID" value="NZ_CP103868.1"/>
</dbReference>
<gene>
    <name evidence="2" type="ORF">PQ457_10690</name>
</gene>
<keyword evidence="3" id="KW-1185">Reference proteome</keyword>
<name>A0ABY7TWB4_9SPHN</name>
<sequence length="106" mass="11642">MTLQILRTALWILTAVLISSFVAINWQKTSINLWPLENGYLHVDWPVGLIALAACVAGMVPVWLLAKAKIWRLNRRIAGLENTLRAATPTPPIATATQLDAAAEKN</sequence>
<evidence type="ECO:0000313" key="2">
    <source>
        <dbReference type="EMBL" id="WCT76409.1"/>
    </source>
</evidence>
<protein>
    <submittedName>
        <fullName evidence="2">LapA family protein</fullName>
    </submittedName>
</protein>